<feature type="transmembrane region" description="Helical" evidence="1">
    <location>
        <begin position="33"/>
        <end position="56"/>
    </location>
</feature>
<dbReference type="EMBL" id="CP036526">
    <property type="protein sequence ID" value="QDT09134.1"/>
    <property type="molecule type" value="Genomic_DNA"/>
</dbReference>
<protein>
    <submittedName>
        <fullName evidence="2">Uncharacterized protein</fullName>
    </submittedName>
</protein>
<keyword evidence="1" id="KW-0472">Membrane</keyword>
<evidence type="ECO:0000256" key="1">
    <source>
        <dbReference type="SAM" id="Phobius"/>
    </source>
</evidence>
<organism evidence="2 3">
    <name type="scientific">Stieleria marina</name>
    <dbReference type="NCBI Taxonomy" id="1930275"/>
    <lineage>
        <taxon>Bacteria</taxon>
        <taxon>Pseudomonadati</taxon>
        <taxon>Planctomycetota</taxon>
        <taxon>Planctomycetia</taxon>
        <taxon>Pirellulales</taxon>
        <taxon>Pirellulaceae</taxon>
        <taxon>Stieleria</taxon>
    </lineage>
</organism>
<gene>
    <name evidence="2" type="ORF">K239x_10790</name>
</gene>
<keyword evidence="1" id="KW-1133">Transmembrane helix</keyword>
<dbReference type="AlphaFoldDB" id="A0A517NPT4"/>
<proteinExistence type="predicted"/>
<evidence type="ECO:0000313" key="2">
    <source>
        <dbReference type="EMBL" id="QDT09134.1"/>
    </source>
</evidence>
<reference evidence="2 3" key="1">
    <citation type="submission" date="2019-02" db="EMBL/GenBank/DDBJ databases">
        <title>Deep-cultivation of Planctomycetes and their phenomic and genomic characterization uncovers novel biology.</title>
        <authorList>
            <person name="Wiegand S."/>
            <person name="Jogler M."/>
            <person name="Boedeker C."/>
            <person name="Pinto D."/>
            <person name="Vollmers J."/>
            <person name="Rivas-Marin E."/>
            <person name="Kohn T."/>
            <person name="Peeters S.H."/>
            <person name="Heuer A."/>
            <person name="Rast P."/>
            <person name="Oberbeckmann S."/>
            <person name="Bunk B."/>
            <person name="Jeske O."/>
            <person name="Meyerdierks A."/>
            <person name="Storesund J.E."/>
            <person name="Kallscheuer N."/>
            <person name="Luecker S."/>
            <person name="Lage O.M."/>
            <person name="Pohl T."/>
            <person name="Merkel B.J."/>
            <person name="Hornburger P."/>
            <person name="Mueller R.-W."/>
            <person name="Bruemmer F."/>
            <person name="Labrenz M."/>
            <person name="Spormann A.M."/>
            <person name="Op den Camp H."/>
            <person name="Overmann J."/>
            <person name="Amann R."/>
            <person name="Jetten M.S.M."/>
            <person name="Mascher T."/>
            <person name="Medema M.H."/>
            <person name="Devos D.P."/>
            <person name="Kaster A.-K."/>
            <person name="Ovreas L."/>
            <person name="Rohde M."/>
            <person name="Galperin M.Y."/>
            <person name="Jogler C."/>
        </authorList>
    </citation>
    <scope>NUCLEOTIDE SEQUENCE [LARGE SCALE GENOMIC DNA]</scope>
    <source>
        <strain evidence="2 3">K23_9</strain>
    </source>
</reference>
<dbReference type="Proteomes" id="UP000319817">
    <property type="component" value="Chromosome"/>
</dbReference>
<evidence type="ECO:0000313" key="3">
    <source>
        <dbReference type="Proteomes" id="UP000319817"/>
    </source>
</evidence>
<keyword evidence="1" id="KW-0812">Transmembrane</keyword>
<accession>A0A517NPT4</accession>
<keyword evidence="3" id="KW-1185">Reference proteome</keyword>
<name>A0A517NPT4_9BACT</name>
<sequence>MVEGDFAELVIRCDQPFLGNTLRNRGRKIRAGFCGTLFYGATIGVTLSISLITSVYDFSPAAIPASIKGSTA</sequence>